<evidence type="ECO:0000256" key="5">
    <source>
        <dbReference type="ARBA" id="ARBA00022692"/>
    </source>
</evidence>
<comment type="caution">
    <text evidence="9">The sequence shown here is derived from an EMBL/GenBank/DDBJ whole genome shotgun (WGS) entry which is preliminary data.</text>
</comment>
<keyword evidence="6 8" id="KW-1133">Transmembrane helix</keyword>
<evidence type="ECO:0000256" key="3">
    <source>
        <dbReference type="ARBA" id="ARBA00022448"/>
    </source>
</evidence>
<dbReference type="Pfam" id="PF03595">
    <property type="entry name" value="SLAC1"/>
    <property type="match status" value="1"/>
</dbReference>
<feature type="transmembrane region" description="Helical" evidence="8">
    <location>
        <begin position="210"/>
        <end position="228"/>
    </location>
</feature>
<dbReference type="EMBL" id="BSVA01000001">
    <property type="protein sequence ID" value="GMA91411.1"/>
    <property type="molecule type" value="Genomic_DNA"/>
</dbReference>
<evidence type="ECO:0000313" key="9">
    <source>
        <dbReference type="EMBL" id="GMA91411.1"/>
    </source>
</evidence>
<reference evidence="10" key="1">
    <citation type="journal article" date="2019" name="Int. J. Syst. Evol. Microbiol.">
        <title>The Global Catalogue of Microorganisms (GCM) 10K type strain sequencing project: providing services to taxonomists for standard genome sequencing and annotation.</title>
        <authorList>
            <consortium name="The Broad Institute Genomics Platform"/>
            <consortium name="The Broad Institute Genome Sequencing Center for Infectious Disease"/>
            <person name="Wu L."/>
            <person name="Ma J."/>
        </authorList>
    </citation>
    <scope>NUCLEOTIDE SEQUENCE [LARGE SCALE GENOMIC DNA]</scope>
    <source>
        <strain evidence="10">NBRC 108755</strain>
    </source>
</reference>
<name>A0ABQ6JV79_9MICO</name>
<sequence>MPKHPARPRGSHPGYFAGVMGTGIVSIGAQLTDRAVLASVLFWIAVVFYLVLVVLNVWRFAAYRRQMSDDFHDPARAFGFFTFIAATNVIGAMLVGVGLGLAAAVLLAIATLAWVVFGYVIPWTAVLGNPRRPMLDRANGTWFIWVVASQSIAVVAAGLEPLYPALRQWLAIIAIVAWSTGVVLYTACALFVMLRAMLYRLDPHDLDPPYWVAMGAVAITVVAGARIVEMADAPMIDVTRELIAGLSVIFWAFASWLIPVLLAAGVWRHLVHRIPLRYQPTLWSFVFPMGMYAAASIYLGRADRLPVVETIGTLWFWVGLGVWCLTAAGMVVDLARRLTGRSARASDIPGERADVDTDPRERLSL</sequence>
<keyword evidence="7 8" id="KW-0472">Membrane</keyword>
<evidence type="ECO:0000256" key="2">
    <source>
        <dbReference type="ARBA" id="ARBA00008566"/>
    </source>
</evidence>
<comment type="subcellular location">
    <subcellularLocation>
        <location evidence="1">Cell membrane</location>
        <topology evidence="1">Multi-pass membrane protein</topology>
    </subcellularLocation>
</comment>
<feature type="transmembrane region" description="Helical" evidence="8">
    <location>
        <begin position="101"/>
        <end position="121"/>
    </location>
</feature>
<evidence type="ECO:0000256" key="7">
    <source>
        <dbReference type="ARBA" id="ARBA00023136"/>
    </source>
</evidence>
<keyword evidence="4" id="KW-1003">Cell membrane</keyword>
<dbReference type="PANTHER" id="PTHR31686">
    <property type="match status" value="1"/>
</dbReference>
<dbReference type="Gene3D" id="1.50.10.150">
    <property type="entry name" value="Voltage-dependent anion channel"/>
    <property type="match status" value="1"/>
</dbReference>
<comment type="similarity">
    <text evidence="2">Belongs to the tellurite-resistance/dicarboxylate transporter (TDT) family.</text>
</comment>
<evidence type="ECO:0000256" key="4">
    <source>
        <dbReference type="ARBA" id="ARBA00022475"/>
    </source>
</evidence>
<feature type="transmembrane region" description="Helical" evidence="8">
    <location>
        <begin position="248"/>
        <end position="270"/>
    </location>
</feature>
<dbReference type="RefSeq" id="WP_284299729.1">
    <property type="nucleotide sequence ID" value="NZ_BSVA01000001.1"/>
</dbReference>
<keyword evidence="5 8" id="KW-0812">Transmembrane</keyword>
<proteinExistence type="inferred from homology"/>
<organism evidence="9 10">
    <name type="scientific">Homoserinibacter gongjuensis</name>
    <dbReference type="NCBI Taxonomy" id="1162968"/>
    <lineage>
        <taxon>Bacteria</taxon>
        <taxon>Bacillati</taxon>
        <taxon>Actinomycetota</taxon>
        <taxon>Actinomycetes</taxon>
        <taxon>Micrococcales</taxon>
        <taxon>Microbacteriaceae</taxon>
        <taxon>Homoserinibacter</taxon>
    </lineage>
</organism>
<dbReference type="InterPro" id="IPR051629">
    <property type="entry name" value="Sulfite_efflux_TDT"/>
</dbReference>
<feature type="transmembrane region" description="Helical" evidence="8">
    <location>
        <begin position="12"/>
        <end position="29"/>
    </location>
</feature>
<dbReference type="InterPro" id="IPR004695">
    <property type="entry name" value="SLAC1/Mae1/Ssu1/TehA"/>
</dbReference>
<feature type="transmembrane region" description="Helical" evidence="8">
    <location>
        <begin position="282"/>
        <end position="302"/>
    </location>
</feature>
<dbReference type="Proteomes" id="UP001157069">
    <property type="component" value="Unassembled WGS sequence"/>
</dbReference>
<keyword evidence="10" id="KW-1185">Reference proteome</keyword>
<feature type="transmembrane region" description="Helical" evidence="8">
    <location>
        <begin position="35"/>
        <end position="58"/>
    </location>
</feature>
<accession>A0ABQ6JV79</accession>
<evidence type="ECO:0000256" key="8">
    <source>
        <dbReference type="SAM" id="Phobius"/>
    </source>
</evidence>
<feature type="transmembrane region" description="Helical" evidence="8">
    <location>
        <begin position="142"/>
        <end position="163"/>
    </location>
</feature>
<evidence type="ECO:0000256" key="6">
    <source>
        <dbReference type="ARBA" id="ARBA00022989"/>
    </source>
</evidence>
<gene>
    <name evidence="9" type="ORF">GCM10025869_19400</name>
</gene>
<keyword evidence="3" id="KW-0813">Transport</keyword>
<feature type="transmembrane region" description="Helical" evidence="8">
    <location>
        <begin position="169"/>
        <end position="198"/>
    </location>
</feature>
<feature type="transmembrane region" description="Helical" evidence="8">
    <location>
        <begin position="314"/>
        <end position="335"/>
    </location>
</feature>
<dbReference type="PANTHER" id="PTHR31686:SF1">
    <property type="entry name" value="SULFITE EFFLUX PUMP SSU1"/>
    <property type="match status" value="1"/>
</dbReference>
<dbReference type="InterPro" id="IPR038665">
    <property type="entry name" value="Voltage-dep_anion_channel_sf"/>
</dbReference>
<protein>
    <submittedName>
        <fullName evidence="9">Tellurite resistance protein permease</fullName>
    </submittedName>
</protein>
<evidence type="ECO:0000313" key="10">
    <source>
        <dbReference type="Proteomes" id="UP001157069"/>
    </source>
</evidence>
<feature type="transmembrane region" description="Helical" evidence="8">
    <location>
        <begin position="78"/>
        <end position="95"/>
    </location>
</feature>
<evidence type="ECO:0000256" key="1">
    <source>
        <dbReference type="ARBA" id="ARBA00004651"/>
    </source>
</evidence>
<dbReference type="CDD" id="cd09319">
    <property type="entry name" value="TDT_like_1"/>
    <property type="match status" value="1"/>
</dbReference>